<dbReference type="PANTHER" id="PTHR46268">
    <property type="entry name" value="STRESS RESPONSE PROTEIN NHAX"/>
    <property type="match status" value="1"/>
</dbReference>
<reference evidence="4" key="1">
    <citation type="submission" date="2016-10" db="EMBL/GenBank/DDBJ databases">
        <authorList>
            <person name="Varghese N."/>
            <person name="Submissions S."/>
        </authorList>
    </citation>
    <scope>NUCLEOTIDE SEQUENCE [LARGE SCALE GENOMIC DNA]</scope>
    <source>
        <strain evidence="4">Gh-67</strain>
    </source>
</reference>
<name>A0A1G7XZB9_9SPHI</name>
<dbReference type="AlphaFoldDB" id="A0A1G7XZB9"/>
<dbReference type="PRINTS" id="PR01438">
    <property type="entry name" value="UNVRSLSTRESS"/>
</dbReference>
<sequence>MDTSLINIIMKIRKILIGIDESEFSRYAAAYAFDIAHTYSAEVGLVHIVEPIIVPTDTQDGLLGGMPFDPNINLPGTELETLQTERSAALLDQTAKEWGEGLEIAHFTQYGSTAEGIIECGKEFNADLIVLGTHRRTGIDKFFLGNVAEQVVNKSLIPVLVVPYIEAKN</sequence>
<evidence type="ECO:0000256" key="1">
    <source>
        <dbReference type="ARBA" id="ARBA00008791"/>
    </source>
</evidence>
<gene>
    <name evidence="3" type="ORF">SAMN05192573_105221</name>
</gene>
<organism evidence="3 4">
    <name type="scientific">Mucilaginibacter gossypii</name>
    <dbReference type="NCBI Taxonomy" id="551996"/>
    <lineage>
        <taxon>Bacteria</taxon>
        <taxon>Pseudomonadati</taxon>
        <taxon>Bacteroidota</taxon>
        <taxon>Sphingobacteriia</taxon>
        <taxon>Sphingobacteriales</taxon>
        <taxon>Sphingobacteriaceae</taxon>
        <taxon>Mucilaginibacter</taxon>
    </lineage>
</organism>
<evidence type="ECO:0000313" key="4">
    <source>
        <dbReference type="Proteomes" id="UP000199705"/>
    </source>
</evidence>
<dbReference type="Gene3D" id="3.40.50.620">
    <property type="entry name" value="HUPs"/>
    <property type="match status" value="1"/>
</dbReference>
<dbReference type="Proteomes" id="UP000199705">
    <property type="component" value="Unassembled WGS sequence"/>
</dbReference>
<keyword evidence="4" id="KW-1185">Reference proteome</keyword>
<dbReference type="InterPro" id="IPR006015">
    <property type="entry name" value="Universal_stress_UspA"/>
</dbReference>
<accession>A0A1G7XZB9</accession>
<dbReference type="SUPFAM" id="SSF52402">
    <property type="entry name" value="Adenine nucleotide alpha hydrolases-like"/>
    <property type="match status" value="1"/>
</dbReference>
<dbReference type="Pfam" id="PF00582">
    <property type="entry name" value="Usp"/>
    <property type="match status" value="1"/>
</dbReference>
<dbReference type="EMBL" id="FNCG01000005">
    <property type="protein sequence ID" value="SDG89518.1"/>
    <property type="molecule type" value="Genomic_DNA"/>
</dbReference>
<dbReference type="InterPro" id="IPR006016">
    <property type="entry name" value="UspA"/>
</dbReference>
<dbReference type="InterPro" id="IPR014729">
    <property type="entry name" value="Rossmann-like_a/b/a_fold"/>
</dbReference>
<comment type="similarity">
    <text evidence="1">Belongs to the universal stress protein A family.</text>
</comment>
<dbReference type="CDD" id="cd00293">
    <property type="entry name" value="USP-like"/>
    <property type="match status" value="1"/>
</dbReference>
<proteinExistence type="inferred from homology"/>
<evidence type="ECO:0000313" key="3">
    <source>
        <dbReference type="EMBL" id="SDG89518.1"/>
    </source>
</evidence>
<feature type="domain" description="UspA" evidence="2">
    <location>
        <begin position="12"/>
        <end position="163"/>
    </location>
</feature>
<protein>
    <submittedName>
        <fullName evidence="3">Nucleotide-binding universal stress protein, UspA family</fullName>
    </submittedName>
</protein>
<evidence type="ECO:0000259" key="2">
    <source>
        <dbReference type="Pfam" id="PF00582"/>
    </source>
</evidence>
<dbReference type="PANTHER" id="PTHR46268:SF6">
    <property type="entry name" value="UNIVERSAL STRESS PROTEIN UP12"/>
    <property type="match status" value="1"/>
</dbReference>